<dbReference type="PANTHER" id="PTHR14351">
    <property type="entry name" value="TESTIS-SPECIFIC SERINE KINASE SUBSTRATE"/>
    <property type="match status" value="1"/>
</dbReference>
<accession>A0A401SLQ6</accession>
<dbReference type="GO" id="GO:0019901">
    <property type="term" value="F:protein kinase binding"/>
    <property type="evidence" value="ECO:0007669"/>
    <property type="project" value="TreeGrafter"/>
</dbReference>
<dbReference type="EMBL" id="BEZZ01000355">
    <property type="protein sequence ID" value="GCC31324.1"/>
    <property type="molecule type" value="Genomic_DNA"/>
</dbReference>
<dbReference type="GO" id="GO:0005814">
    <property type="term" value="C:centriole"/>
    <property type="evidence" value="ECO:0007669"/>
    <property type="project" value="TreeGrafter"/>
</dbReference>
<dbReference type="OrthoDB" id="9424665at2759"/>
<comment type="caution">
    <text evidence="2">The sequence shown here is derived from an EMBL/GenBank/DDBJ whole genome shotgun (WGS) entry which is preliminary data.</text>
</comment>
<gene>
    <name evidence="2" type="ORF">chiPu_0009781</name>
</gene>
<proteinExistence type="predicted"/>
<dbReference type="InterPro" id="IPR028214">
    <property type="entry name" value="TSKS"/>
</dbReference>
<name>A0A401SLQ6_CHIPU</name>
<feature type="compositionally biased region" description="Polar residues" evidence="1">
    <location>
        <begin position="1"/>
        <end position="13"/>
    </location>
</feature>
<evidence type="ECO:0000313" key="3">
    <source>
        <dbReference type="Proteomes" id="UP000287033"/>
    </source>
</evidence>
<dbReference type="Pfam" id="PF15358">
    <property type="entry name" value="TSKS"/>
    <property type="match status" value="1"/>
</dbReference>
<protein>
    <submittedName>
        <fullName evidence="2">Uncharacterized protein</fullName>
    </submittedName>
</protein>
<dbReference type="PANTHER" id="PTHR14351:SF1">
    <property type="entry name" value="TESTIS-SPECIFIC SERINE KINASE SUBSTRATE"/>
    <property type="match status" value="1"/>
</dbReference>
<reference evidence="2 3" key="1">
    <citation type="journal article" date="2018" name="Nat. Ecol. Evol.">
        <title>Shark genomes provide insights into elasmobranch evolution and the origin of vertebrates.</title>
        <authorList>
            <person name="Hara Y"/>
            <person name="Yamaguchi K"/>
            <person name="Onimaru K"/>
            <person name="Kadota M"/>
            <person name="Koyanagi M"/>
            <person name="Keeley SD"/>
            <person name="Tatsumi K"/>
            <person name="Tanaka K"/>
            <person name="Motone F"/>
            <person name="Kageyama Y"/>
            <person name="Nozu R"/>
            <person name="Adachi N"/>
            <person name="Nishimura O"/>
            <person name="Nakagawa R"/>
            <person name="Tanegashima C"/>
            <person name="Kiyatake I"/>
            <person name="Matsumoto R"/>
            <person name="Murakumo K"/>
            <person name="Nishida K"/>
            <person name="Terakita A"/>
            <person name="Kuratani S"/>
            <person name="Sato K"/>
            <person name="Hyodo S Kuraku.S."/>
        </authorList>
    </citation>
    <scope>NUCLEOTIDE SEQUENCE [LARGE SCALE GENOMIC DNA]</scope>
</reference>
<evidence type="ECO:0000313" key="2">
    <source>
        <dbReference type="EMBL" id="GCC31324.1"/>
    </source>
</evidence>
<evidence type="ECO:0000256" key="1">
    <source>
        <dbReference type="SAM" id="MobiDB-lite"/>
    </source>
</evidence>
<feature type="region of interest" description="Disordered" evidence="1">
    <location>
        <begin position="1"/>
        <end position="30"/>
    </location>
</feature>
<organism evidence="2 3">
    <name type="scientific">Chiloscyllium punctatum</name>
    <name type="common">Brownbanded bambooshark</name>
    <name type="synonym">Hemiscyllium punctatum</name>
    <dbReference type="NCBI Taxonomy" id="137246"/>
    <lineage>
        <taxon>Eukaryota</taxon>
        <taxon>Metazoa</taxon>
        <taxon>Chordata</taxon>
        <taxon>Craniata</taxon>
        <taxon>Vertebrata</taxon>
        <taxon>Chondrichthyes</taxon>
        <taxon>Elasmobranchii</taxon>
        <taxon>Galeomorphii</taxon>
        <taxon>Galeoidea</taxon>
        <taxon>Orectolobiformes</taxon>
        <taxon>Hemiscylliidae</taxon>
        <taxon>Chiloscyllium</taxon>
    </lineage>
</organism>
<dbReference type="Proteomes" id="UP000287033">
    <property type="component" value="Unassembled WGS sequence"/>
</dbReference>
<dbReference type="AlphaFoldDB" id="A0A401SLQ6"/>
<sequence length="343" mass="40104">MENNALQQRSSAVEKNKKQKQTFEMENSALQQRSLAFEKSNKQKHTFQMENNALQQRSSAVEKSKKQKHTFEMENNALQQRSSAVEKNLCQKMMKDDTQWRDNVRKESEDGLAATLEKRASSVGNPQLQILEKIARSMSDLRHVLTSQLNEIKEKSNLPSTSSNLIDKEPNISPIMLESVRESLDNVVDKFQSKTAHQRDKLKMLNQFDGNFEAFNQQWERTQREHQRTTQMIQELRTEIDSIANTSKRMVSAFDQIQENIHNLGHIKPLIENIQKLLERRKKQQRIEERYMSSINQRSMQGEVLQRMVDQAVLPLVERIRMCHYPFTCNECSGNCKHKMITP</sequence>
<keyword evidence="3" id="KW-1185">Reference proteome</keyword>
<dbReference type="STRING" id="137246.A0A401SLQ6"/>